<organism evidence="3 4">
    <name type="scientific">Prolemur simus</name>
    <name type="common">Greater bamboo lemur</name>
    <name type="synonym">Hapalemur simus</name>
    <dbReference type="NCBI Taxonomy" id="1328070"/>
    <lineage>
        <taxon>Eukaryota</taxon>
        <taxon>Metazoa</taxon>
        <taxon>Chordata</taxon>
        <taxon>Craniata</taxon>
        <taxon>Vertebrata</taxon>
        <taxon>Euteleostomi</taxon>
        <taxon>Mammalia</taxon>
        <taxon>Eutheria</taxon>
        <taxon>Euarchontoglires</taxon>
        <taxon>Primates</taxon>
        <taxon>Strepsirrhini</taxon>
        <taxon>Lemuriformes</taxon>
        <taxon>Lemuridae</taxon>
        <taxon>Prolemur</taxon>
    </lineage>
</organism>
<keyword evidence="4" id="KW-1185">Reference proteome</keyword>
<dbReference type="Gene3D" id="3.30.310.50">
    <property type="entry name" value="Alpha-D-phosphohexomutase, C-terminal domain"/>
    <property type="match status" value="1"/>
</dbReference>
<accession>A0A8C8YFL2</accession>
<reference evidence="3" key="2">
    <citation type="submission" date="2025-09" db="UniProtKB">
        <authorList>
            <consortium name="Ensembl"/>
        </authorList>
    </citation>
    <scope>IDENTIFICATION</scope>
</reference>
<evidence type="ECO:0000313" key="4">
    <source>
        <dbReference type="Proteomes" id="UP000694414"/>
    </source>
</evidence>
<protein>
    <submittedName>
        <fullName evidence="3">Uncharacterized protein</fullName>
    </submittedName>
</protein>
<feature type="compositionally biased region" description="Low complexity" evidence="2">
    <location>
        <begin position="1"/>
        <end position="15"/>
    </location>
</feature>
<comment type="similarity">
    <text evidence="1">Belongs to the CTAG/PCC1 family.</text>
</comment>
<evidence type="ECO:0000313" key="3">
    <source>
        <dbReference type="Ensembl" id="ENSPSMP00000003100.1"/>
    </source>
</evidence>
<evidence type="ECO:0000256" key="2">
    <source>
        <dbReference type="SAM" id="MobiDB-lite"/>
    </source>
</evidence>
<dbReference type="PANTHER" id="PTHR31283">
    <property type="entry name" value="EKC/KEOPS COMPLEX SUBUNIT PCC1 FAMILY MEMBER"/>
    <property type="match status" value="1"/>
</dbReference>
<dbReference type="PANTHER" id="PTHR31283:SF4">
    <property type="entry name" value="CANCER_TESTIS ANTIGEN 1"/>
    <property type="match status" value="1"/>
</dbReference>
<proteinExistence type="inferred from homology"/>
<feature type="region of interest" description="Disordered" evidence="2">
    <location>
        <begin position="1"/>
        <end position="65"/>
    </location>
</feature>
<reference evidence="3" key="1">
    <citation type="submission" date="2025-08" db="UniProtKB">
        <authorList>
            <consortium name="Ensembl"/>
        </authorList>
    </citation>
    <scope>IDENTIFICATION</scope>
</reference>
<sequence>MSAADQAAGGAAGHAEGQDGLGAREPVGNQESWKGWPGDMGQCAGRQPEGPEKGEQTGGRGSWPWVARGTACGKAGKVGIRWCLNLISTGIFTMPFSSPMVRRSLATHAQPVRGAVPKELAVSGDILTIRLTAEDPGQLQISIPSCLDQLYVLVQTLQPPSFTKPQPAKGS</sequence>
<dbReference type="InterPro" id="IPR015419">
    <property type="entry name" value="CTAG/Pcc1"/>
</dbReference>
<dbReference type="Pfam" id="PF09341">
    <property type="entry name" value="Pcc1"/>
    <property type="match status" value="1"/>
</dbReference>
<dbReference type="GeneTree" id="ENSGT01110000269103"/>
<dbReference type="Ensembl" id="ENSPSMT00000003763.1">
    <property type="protein sequence ID" value="ENSPSMP00000003100.1"/>
    <property type="gene ID" value="ENSPSMG00000002536.1"/>
</dbReference>
<dbReference type="Proteomes" id="UP000694414">
    <property type="component" value="Unplaced"/>
</dbReference>
<evidence type="ECO:0000256" key="1">
    <source>
        <dbReference type="ARBA" id="ARBA00007073"/>
    </source>
</evidence>
<name>A0A8C8YFL2_PROSS</name>
<dbReference type="AlphaFoldDB" id="A0A8C8YFL2"/>
<dbReference type="GO" id="GO:0070525">
    <property type="term" value="P:tRNA threonylcarbamoyladenosine metabolic process"/>
    <property type="evidence" value="ECO:0007669"/>
    <property type="project" value="TreeGrafter"/>
</dbReference>